<feature type="compositionally biased region" description="Basic residues" evidence="1">
    <location>
        <begin position="76"/>
        <end position="90"/>
    </location>
</feature>
<feature type="region of interest" description="Disordered" evidence="1">
    <location>
        <begin position="68"/>
        <end position="90"/>
    </location>
</feature>
<proteinExistence type="predicted"/>
<accession>A0A1V4KFQ2</accession>
<evidence type="ECO:0000256" key="1">
    <source>
        <dbReference type="SAM" id="MobiDB-lite"/>
    </source>
</evidence>
<dbReference type="Proteomes" id="UP000190648">
    <property type="component" value="Unassembled WGS sequence"/>
</dbReference>
<evidence type="ECO:0000313" key="3">
    <source>
        <dbReference type="Proteomes" id="UP000190648"/>
    </source>
</evidence>
<sequence length="90" mass="9676">MGMIPGCESKCGCASRELCDNFVESAQQKKPIPQCSAGVCEELVCQFEVLWEQSGGSMFSMRSALSSSAPQGMSVCKHRGKKNVKKKSPA</sequence>
<reference evidence="2 3" key="1">
    <citation type="submission" date="2016-02" db="EMBL/GenBank/DDBJ databases">
        <title>Band-tailed pigeon sequencing and assembly.</title>
        <authorList>
            <person name="Soares A.E."/>
            <person name="Novak B.J."/>
            <person name="Rice E.S."/>
            <person name="O'Connell B."/>
            <person name="Chang D."/>
            <person name="Weber S."/>
            <person name="Shapiro B."/>
        </authorList>
    </citation>
    <scope>NUCLEOTIDE SEQUENCE [LARGE SCALE GENOMIC DNA]</scope>
    <source>
        <strain evidence="2">BTP2013</strain>
        <tissue evidence="2">Blood</tissue>
    </source>
</reference>
<evidence type="ECO:0000313" key="2">
    <source>
        <dbReference type="EMBL" id="OPJ83258.1"/>
    </source>
</evidence>
<name>A0A1V4KFQ2_PATFA</name>
<gene>
    <name evidence="2" type="ORF">AV530_010637</name>
</gene>
<protein>
    <submittedName>
        <fullName evidence="2">Uncharacterized protein</fullName>
    </submittedName>
</protein>
<dbReference type="AlphaFoldDB" id="A0A1V4KFQ2"/>
<keyword evidence="3" id="KW-1185">Reference proteome</keyword>
<comment type="caution">
    <text evidence="2">The sequence shown here is derived from an EMBL/GenBank/DDBJ whole genome shotgun (WGS) entry which is preliminary data.</text>
</comment>
<dbReference type="EMBL" id="LSYS01003385">
    <property type="protein sequence ID" value="OPJ83258.1"/>
    <property type="molecule type" value="Genomic_DNA"/>
</dbReference>
<organism evidence="2 3">
    <name type="scientific">Patagioenas fasciata monilis</name>
    <dbReference type="NCBI Taxonomy" id="372326"/>
    <lineage>
        <taxon>Eukaryota</taxon>
        <taxon>Metazoa</taxon>
        <taxon>Chordata</taxon>
        <taxon>Craniata</taxon>
        <taxon>Vertebrata</taxon>
        <taxon>Euteleostomi</taxon>
        <taxon>Archelosauria</taxon>
        <taxon>Archosauria</taxon>
        <taxon>Dinosauria</taxon>
        <taxon>Saurischia</taxon>
        <taxon>Theropoda</taxon>
        <taxon>Coelurosauria</taxon>
        <taxon>Aves</taxon>
        <taxon>Neognathae</taxon>
        <taxon>Neoaves</taxon>
        <taxon>Columbimorphae</taxon>
        <taxon>Columbiformes</taxon>
        <taxon>Columbidae</taxon>
        <taxon>Patagioenas</taxon>
    </lineage>
</organism>